<evidence type="ECO:0000313" key="1">
    <source>
        <dbReference type="EMBL" id="MFE8699629.1"/>
    </source>
</evidence>
<keyword evidence="2" id="KW-1185">Reference proteome</keyword>
<evidence type="ECO:0008006" key="3">
    <source>
        <dbReference type="Google" id="ProtNLM"/>
    </source>
</evidence>
<evidence type="ECO:0000313" key="2">
    <source>
        <dbReference type="Proteomes" id="UP001601059"/>
    </source>
</evidence>
<dbReference type="Proteomes" id="UP001601059">
    <property type="component" value="Unassembled WGS sequence"/>
</dbReference>
<dbReference type="RefSeq" id="WP_389357987.1">
    <property type="nucleotide sequence ID" value="NZ_JBIACK010000001.1"/>
</dbReference>
<comment type="caution">
    <text evidence="1">The sequence shown here is derived from an EMBL/GenBank/DDBJ whole genome shotgun (WGS) entry which is preliminary data.</text>
</comment>
<accession>A0ABW6K619</accession>
<sequence length="311" mass="34900">MKLPICLLTSFTFISSQIIPFNEHVVSAAEQKPVAFHVAKQSYHLHKSKRKMGMWKVVRKVKLNRTDLESTSSSNLTSEVNNSLSGEEKLSTMFEDKSNFLKKILSYEQQFSMNSYGGDTYLTRPVEYKKGSIPILISAPHATEHIRDGKVKSADIYTGSLALLLGELTNTHVVYSSRIADDPNYIKGGIYKDTLNKIVSENNIQYIIDLHGAASERTFDIDLGTINGKSMDSETVDKFTAAFKANNITDITVNGTFAAETEGTITNYSYNVLHKNSVQIEINKEYRNPRNDIDSYYSVLNSLVNIVNELQ</sequence>
<proteinExistence type="predicted"/>
<protein>
    <recommendedName>
        <fullName evidence="3">N-formylglutamate amidohydrolase</fullName>
    </recommendedName>
</protein>
<reference evidence="1 2" key="1">
    <citation type="submission" date="2024-08" db="EMBL/GenBank/DDBJ databases">
        <title>Two novel Cytobacillus novel species.</title>
        <authorList>
            <person name="Liu G."/>
        </authorList>
    </citation>
    <scope>NUCLEOTIDE SEQUENCE [LARGE SCALE GENOMIC DNA]</scope>
    <source>
        <strain evidence="1 2">FJAT-54145</strain>
    </source>
</reference>
<dbReference type="EMBL" id="JBIACK010000001">
    <property type="protein sequence ID" value="MFE8699629.1"/>
    <property type="molecule type" value="Genomic_DNA"/>
</dbReference>
<name>A0ABW6K619_9BACI</name>
<gene>
    <name evidence="1" type="ORF">ACFYKX_03210</name>
</gene>
<dbReference type="SUPFAM" id="SSF53187">
    <property type="entry name" value="Zn-dependent exopeptidases"/>
    <property type="match status" value="1"/>
</dbReference>
<dbReference type="Gene3D" id="3.40.630.40">
    <property type="entry name" value="Zn-dependent exopeptidases"/>
    <property type="match status" value="1"/>
</dbReference>
<organism evidence="1 2">
    <name type="scientific">Cytobacillus spartinae</name>
    <dbReference type="NCBI Taxonomy" id="3299023"/>
    <lineage>
        <taxon>Bacteria</taxon>
        <taxon>Bacillati</taxon>
        <taxon>Bacillota</taxon>
        <taxon>Bacilli</taxon>
        <taxon>Bacillales</taxon>
        <taxon>Bacillaceae</taxon>
        <taxon>Cytobacillus</taxon>
    </lineage>
</organism>